<dbReference type="InterPro" id="IPR036318">
    <property type="entry name" value="FAD-bd_PCMH-like_sf"/>
</dbReference>
<evidence type="ECO:0000256" key="9">
    <source>
        <dbReference type="PROSITE-ProRule" id="PRU00703"/>
    </source>
</evidence>
<dbReference type="Proteomes" id="UP000515369">
    <property type="component" value="Chromosome"/>
</dbReference>
<gene>
    <name evidence="14" type="primary">gldE</name>
    <name evidence="14" type="ORF">H3H32_33930</name>
</gene>
<evidence type="ECO:0000259" key="12">
    <source>
        <dbReference type="PROSITE" id="PS51371"/>
    </source>
</evidence>
<dbReference type="InterPro" id="IPR044751">
    <property type="entry name" value="Ion_transp-like_CBS"/>
</dbReference>
<feature type="transmembrane region" description="Helical" evidence="11">
    <location>
        <begin position="81"/>
        <end position="103"/>
    </location>
</feature>
<dbReference type="InterPro" id="IPR002550">
    <property type="entry name" value="CNNM"/>
</dbReference>
<dbReference type="PANTHER" id="PTHR22777">
    <property type="entry name" value="HEMOLYSIN-RELATED"/>
    <property type="match status" value="1"/>
</dbReference>
<evidence type="ECO:0000313" key="14">
    <source>
        <dbReference type="EMBL" id="QMW02837.1"/>
    </source>
</evidence>
<keyword evidence="7 9" id="KW-0129">CBS domain</keyword>
<dbReference type="AlphaFoldDB" id="A0A7G5GVE5"/>
<dbReference type="Gene3D" id="3.30.465.10">
    <property type="match status" value="1"/>
</dbReference>
<keyword evidence="15" id="KW-1185">Reference proteome</keyword>
<dbReference type="RefSeq" id="WP_182460129.1">
    <property type="nucleotide sequence ID" value="NZ_CP059732.1"/>
</dbReference>
<dbReference type="Gene3D" id="3.10.580.10">
    <property type="entry name" value="CBS-domain"/>
    <property type="match status" value="1"/>
</dbReference>
<dbReference type="SMART" id="SM01091">
    <property type="entry name" value="CorC_HlyC"/>
    <property type="match status" value="1"/>
</dbReference>
<dbReference type="PANTHER" id="PTHR22777:SF32">
    <property type="entry name" value="UPF0053 INNER MEMBRANE PROTEIN YFJD"/>
    <property type="match status" value="1"/>
</dbReference>
<proteinExistence type="inferred from homology"/>
<dbReference type="InterPro" id="IPR019862">
    <property type="entry name" value="Motility-assoc_prot_GldE"/>
</dbReference>
<dbReference type="GO" id="GO:0005886">
    <property type="term" value="C:plasma membrane"/>
    <property type="evidence" value="ECO:0007669"/>
    <property type="project" value="UniProtKB-SubCell"/>
</dbReference>
<evidence type="ECO:0000256" key="10">
    <source>
        <dbReference type="PROSITE-ProRule" id="PRU01193"/>
    </source>
</evidence>
<evidence type="ECO:0000256" key="2">
    <source>
        <dbReference type="ARBA" id="ARBA00006337"/>
    </source>
</evidence>
<reference evidence="14 15" key="1">
    <citation type="submission" date="2020-07" db="EMBL/GenBank/DDBJ databases">
        <title>Spirosoma foliorum sp. nov., isolated from the leaves on the Nejang mountain Korea, Republic of.</title>
        <authorList>
            <person name="Ho H."/>
            <person name="Lee Y.-J."/>
            <person name="Nurcahyanto D.-A."/>
            <person name="Kim S.-G."/>
        </authorList>
    </citation>
    <scope>NUCLEOTIDE SEQUENCE [LARGE SCALE GENOMIC DNA]</scope>
    <source>
        <strain evidence="14 15">PL0136</strain>
    </source>
</reference>
<dbReference type="PROSITE" id="PS51371">
    <property type="entry name" value="CBS"/>
    <property type="match status" value="2"/>
</dbReference>
<evidence type="ECO:0000256" key="8">
    <source>
        <dbReference type="ARBA" id="ARBA00023136"/>
    </source>
</evidence>
<dbReference type="InterPro" id="IPR000644">
    <property type="entry name" value="CBS_dom"/>
</dbReference>
<dbReference type="SUPFAM" id="SSF54631">
    <property type="entry name" value="CBS-domain pair"/>
    <property type="match status" value="1"/>
</dbReference>
<keyword evidence="3" id="KW-1003">Cell membrane</keyword>
<keyword evidence="4 10" id="KW-0812">Transmembrane</keyword>
<feature type="domain" description="CBS" evidence="12">
    <location>
        <begin position="227"/>
        <end position="290"/>
    </location>
</feature>
<feature type="transmembrane region" description="Helical" evidence="11">
    <location>
        <begin position="154"/>
        <end position="173"/>
    </location>
</feature>
<name>A0A7G5GVE5_9BACT</name>
<dbReference type="SUPFAM" id="SSF56176">
    <property type="entry name" value="FAD-binding/transporter-associated domain-like"/>
    <property type="match status" value="1"/>
</dbReference>
<keyword evidence="8 10" id="KW-0472">Membrane</keyword>
<dbReference type="CDD" id="cd04590">
    <property type="entry name" value="CBS_pair_CorC_HlyC_assoc"/>
    <property type="match status" value="1"/>
</dbReference>
<dbReference type="FunFam" id="3.10.580.10:FF:000002">
    <property type="entry name" value="Magnesium/cobalt efflux protein CorC"/>
    <property type="match status" value="1"/>
</dbReference>
<evidence type="ECO:0000256" key="1">
    <source>
        <dbReference type="ARBA" id="ARBA00004651"/>
    </source>
</evidence>
<evidence type="ECO:0000256" key="11">
    <source>
        <dbReference type="SAM" id="Phobius"/>
    </source>
</evidence>
<dbReference type="InterPro" id="IPR016169">
    <property type="entry name" value="FAD-bd_PCMH_sub2"/>
</dbReference>
<evidence type="ECO:0000259" key="13">
    <source>
        <dbReference type="PROSITE" id="PS51846"/>
    </source>
</evidence>
<keyword evidence="6 10" id="KW-1133">Transmembrane helix</keyword>
<dbReference type="Pfam" id="PF00571">
    <property type="entry name" value="CBS"/>
    <property type="match status" value="2"/>
</dbReference>
<feature type="domain" description="CNNM transmembrane" evidence="13">
    <location>
        <begin position="21"/>
        <end position="211"/>
    </location>
</feature>
<dbReference type="NCBIfam" id="TIGR03520">
    <property type="entry name" value="GldE"/>
    <property type="match status" value="1"/>
</dbReference>
<evidence type="ECO:0000256" key="5">
    <source>
        <dbReference type="ARBA" id="ARBA00022737"/>
    </source>
</evidence>
<feature type="transmembrane region" description="Helical" evidence="11">
    <location>
        <begin position="28"/>
        <end position="52"/>
    </location>
</feature>
<comment type="similarity">
    <text evidence="2">Belongs to the UPF0053 family.</text>
</comment>
<evidence type="ECO:0000256" key="6">
    <source>
        <dbReference type="ARBA" id="ARBA00022989"/>
    </source>
</evidence>
<accession>A0A7G5GVE5</accession>
<dbReference type="PROSITE" id="PS51846">
    <property type="entry name" value="CNNM"/>
    <property type="match status" value="1"/>
</dbReference>
<evidence type="ECO:0000256" key="3">
    <source>
        <dbReference type="ARBA" id="ARBA00022475"/>
    </source>
</evidence>
<evidence type="ECO:0000256" key="7">
    <source>
        <dbReference type="ARBA" id="ARBA00023122"/>
    </source>
</evidence>
<comment type="subcellular location">
    <subcellularLocation>
        <location evidence="1">Cell membrane</location>
        <topology evidence="1">Multi-pass membrane protein</topology>
    </subcellularLocation>
</comment>
<evidence type="ECO:0000313" key="15">
    <source>
        <dbReference type="Proteomes" id="UP000515369"/>
    </source>
</evidence>
<evidence type="ECO:0000256" key="4">
    <source>
        <dbReference type="ARBA" id="ARBA00022692"/>
    </source>
</evidence>
<organism evidence="14 15">
    <name type="scientific">Spirosoma foliorum</name>
    <dbReference type="NCBI Taxonomy" id="2710596"/>
    <lineage>
        <taxon>Bacteria</taxon>
        <taxon>Pseudomonadati</taxon>
        <taxon>Bacteroidota</taxon>
        <taxon>Cytophagia</taxon>
        <taxon>Cytophagales</taxon>
        <taxon>Cytophagaceae</taxon>
        <taxon>Spirosoma</taxon>
    </lineage>
</organism>
<feature type="domain" description="CBS" evidence="12">
    <location>
        <begin position="291"/>
        <end position="348"/>
    </location>
</feature>
<dbReference type="Pfam" id="PF03471">
    <property type="entry name" value="CorC_HlyC"/>
    <property type="match status" value="1"/>
</dbReference>
<sequence>MDPGDPLPRQVLPAADGWGTYFDLYAPYTALILLLLTLAGLVSASEAAFFSLSPDDRAFCRDSMQADDKRIATLLERPKRLLASLVIFNNLLNIAIVVIVTYLTWEITRISSESGWILSATALATTVAIVLFGEIVPKVYASQNNLIVARKTAPLAQLGLAVFRPLAMMLVNLSNQIDKRIQRKGYKLSVEELSQAVELTGANATVEEKEILKGIVNFSNLTARQVMRARLDISAVSDDLSFSELLAQINASGYSRVPVYGESLDEIDGILYIKDLLPHIHADDSFHWQSLLRPAFFIPENKKVDDLLQDFQKRRVHIAIVVDEYGGTRGLVTLEDIIEEIFGDINDEFDDEDPMGYRREDDQTVIFEGKMSLTDVCRVLNVDPTTFEDAQGDSESLGGLLLELFSRLPKSGDETTYNGFQFQVLSADDKRINEVRVRKKDVVKETEG</sequence>
<dbReference type="InterPro" id="IPR005170">
    <property type="entry name" value="Transptr-assoc_dom"/>
</dbReference>
<dbReference type="EMBL" id="CP059732">
    <property type="protein sequence ID" value="QMW02837.1"/>
    <property type="molecule type" value="Genomic_DNA"/>
</dbReference>
<dbReference type="InterPro" id="IPR046342">
    <property type="entry name" value="CBS_dom_sf"/>
</dbReference>
<feature type="transmembrane region" description="Helical" evidence="11">
    <location>
        <begin position="115"/>
        <end position="133"/>
    </location>
</feature>
<dbReference type="Pfam" id="PF01595">
    <property type="entry name" value="CNNM"/>
    <property type="match status" value="1"/>
</dbReference>
<keyword evidence="5" id="KW-0677">Repeat</keyword>
<dbReference type="KEGG" id="sfol:H3H32_33930"/>
<dbReference type="GO" id="GO:0050660">
    <property type="term" value="F:flavin adenine dinucleotide binding"/>
    <property type="evidence" value="ECO:0007669"/>
    <property type="project" value="InterPro"/>
</dbReference>
<protein>
    <submittedName>
        <fullName evidence="14">Gliding motility-associated protein GldE</fullName>
    </submittedName>
</protein>